<comment type="similarity">
    <text evidence="1">Belongs to the UPF0177 family.</text>
</comment>
<name>U4TKP6_9LACO</name>
<evidence type="ECO:0000259" key="3">
    <source>
        <dbReference type="Pfam" id="PF02517"/>
    </source>
</evidence>
<keyword evidence="2" id="KW-0812">Transmembrane</keyword>
<sequence length="229" mass="26167">MTEDSLLYRFGESVKRVFFFSVYFLIMGWYQAPAQLPELGLTTAWMRDHDGWLALAALALTAAIVTFFSNRYLHMLHQWNPKDFGRHARKWQNWVASAAAALLMAGLVYLGTRPPLSGYAAVLKGQWAVIPITTLVGQLVGAPLIEELTYRGIFMNYFWNRDNVVFRILTVLSSAVIFGLLHEFSWSLALLFWCAVGLVFATLYEVTRDLRFPWLVHVLANGLLLYLLR</sequence>
<feature type="transmembrane region" description="Helical" evidence="2">
    <location>
        <begin position="94"/>
        <end position="112"/>
    </location>
</feature>
<dbReference type="InterPro" id="IPR052710">
    <property type="entry name" value="CAAX_protease"/>
</dbReference>
<evidence type="ECO:0000256" key="1">
    <source>
        <dbReference type="ARBA" id="ARBA00009067"/>
    </source>
</evidence>
<feature type="transmembrane region" description="Helical" evidence="2">
    <location>
        <begin position="52"/>
        <end position="73"/>
    </location>
</feature>
<keyword evidence="2" id="KW-0472">Membrane</keyword>
<dbReference type="PANTHER" id="PTHR36435:SF1">
    <property type="entry name" value="CAAX AMINO TERMINAL PROTEASE FAMILY PROTEIN"/>
    <property type="match status" value="1"/>
</dbReference>
<dbReference type="RefSeq" id="WP_022529397.1">
    <property type="nucleotide sequence ID" value="NZ_KI271587.1"/>
</dbReference>
<dbReference type="AlphaFoldDB" id="U4TKP6"/>
<dbReference type="Proteomes" id="UP000030647">
    <property type="component" value="Unassembled WGS sequence"/>
</dbReference>
<evidence type="ECO:0000256" key="2">
    <source>
        <dbReference type="SAM" id="Phobius"/>
    </source>
</evidence>
<proteinExistence type="inferred from homology"/>
<accession>U4TKP6</accession>
<feature type="transmembrane region" description="Helical" evidence="2">
    <location>
        <begin position="164"/>
        <end position="181"/>
    </location>
</feature>
<evidence type="ECO:0000313" key="4">
    <source>
        <dbReference type="EMBL" id="ERL65411.1"/>
    </source>
</evidence>
<dbReference type="GO" id="GO:0080120">
    <property type="term" value="P:CAAX-box protein maturation"/>
    <property type="evidence" value="ECO:0007669"/>
    <property type="project" value="UniProtKB-ARBA"/>
</dbReference>
<dbReference type="EMBL" id="KI271587">
    <property type="protein sequence ID" value="ERL65411.1"/>
    <property type="molecule type" value="Genomic_DNA"/>
</dbReference>
<feature type="transmembrane region" description="Helical" evidence="2">
    <location>
        <begin position="16"/>
        <end position="32"/>
    </location>
</feature>
<dbReference type="HOGENOM" id="CLU_079560_5_1_9"/>
<dbReference type="InterPro" id="IPR003675">
    <property type="entry name" value="Rce1/LyrA-like_dom"/>
</dbReference>
<keyword evidence="5" id="KW-1185">Reference proteome</keyword>
<dbReference type="STRING" id="1231336.L248_2810"/>
<feature type="domain" description="CAAX prenyl protease 2/Lysostaphin resistance protein A-like" evidence="3">
    <location>
        <begin position="132"/>
        <end position="222"/>
    </location>
</feature>
<reference evidence="5" key="1">
    <citation type="journal article" date="2013" name="Genome Announc.">
        <title>Whole-Genome Sequencing of Lactobacillus shenzhenensis Strain LY-73T.</title>
        <authorList>
            <person name="Lin Z."/>
            <person name="Liu Z."/>
            <person name="Yang R."/>
            <person name="Zou Y."/>
            <person name="Wan D."/>
            <person name="Chen J."/>
            <person name="Guo M."/>
            <person name="Zhao J."/>
            <person name="Fang C."/>
            <person name="Yang R."/>
            <person name="Liu F."/>
        </authorList>
    </citation>
    <scope>NUCLEOTIDE SEQUENCE [LARGE SCALE GENOMIC DNA]</scope>
    <source>
        <strain evidence="5">LY-73</strain>
    </source>
</reference>
<dbReference type="Pfam" id="PF02517">
    <property type="entry name" value="Rce1-like"/>
    <property type="match status" value="1"/>
</dbReference>
<gene>
    <name evidence="4" type="ORF">L248_2810</name>
</gene>
<dbReference type="OrthoDB" id="8607342at2"/>
<evidence type="ECO:0000313" key="5">
    <source>
        <dbReference type="Proteomes" id="UP000030647"/>
    </source>
</evidence>
<dbReference type="GO" id="GO:0004175">
    <property type="term" value="F:endopeptidase activity"/>
    <property type="evidence" value="ECO:0007669"/>
    <property type="project" value="UniProtKB-ARBA"/>
</dbReference>
<feature type="transmembrane region" description="Helical" evidence="2">
    <location>
        <begin position="188"/>
        <end position="206"/>
    </location>
</feature>
<keyword evidence="2" id="KW-1133">Transmembrane helix</keyword>
<dbReference type="PANTHER" id="PTHR36435">
    <property type="entry name" value="SLR1288 PROTEIN"/>
    <property type="match status" value="1"/>
</dbReference>
<organism evidence="4 5">
    <name type="scientific">Schleiferilactobacillus shenzhenensis LY-73</name>
    <dbReference type="NCBI Taxonomy" id="1231336"/>
    <lineage>
        <taxon>Bacteria</taxon>
        <taxon>Bacillati</taxon>
        <taxon>Bacillota</taxon>
        <taxon>Bacilli</taxon>
        <taxon>Lactobacillales</taxon>
        <taxon>Lactobacillaceae</taxon>
        <taxon>Schleiferilactobacillus</taxon>
    </lineage>
</organism>
<protein>
    <recommendedName>
        <fullName evidence="3">CAAX prenyl protease 2/Lysostaphin resistance protein A-like domain-containing protein</fullName>
    </recommendedName>
</protein>